<dbReference type="SUPFAM" id="SSF56601">
    <property type="entry name" value="beta-lactamase/transpeptidase-like"/>
    <property type="match status" value="1"/>
</dbReference>
<dbReference type="PANTHER" id="PTHR35333:SF3">
    <property type="entry name" value="BETA-LACTAMASE-TYPE TRANSPEPTIDASE FOLD CONTAINING PROTEIN"/>
    <property type="match status" value="1"/>
</dbReference>
<evidence type="ECO:0000256" key="6">
    <source>
        <dbReference type="RuleBase" id="RU361140"/>
    </source>
</evidence>
<sequence>MHLPAKSFLALLLLGASAANAATIDAATLTAIARLQEEKLHARIGIAVIDTASGKSVSYRGDERFPLNSTHKALLCGALLSKVDRGEFALSDTTQFSKETLVDYSPVTSKFVAPKSMSWQQVCSAAISYSDNTAANLAAQKLGGPQKVTAFFAGLGDNVTRLDRKEPELNSAVPGDLQDTTTPLAVSRTLEKLTLGDALKPESRAQLVQWMKDDKVADALLRASLPSGWKIGDKTGAGAHGSRSIISVVWPKKGQPIIVSVYITQTEATLAQSNDAIARIGKSIFEATR</sequence>
<feature type="signal peptide" evidence="7">
    <location>
        <begin position="1"/>
        <end position="21"/>
    </location>
</feature>
<reference evidence="9 10" key="1">
    <citation type="submission" date="2017-01" db="EMBL/GenBank/DDBJ databases">
        <authorList>
            <person name="Cao J.-M."/>
        </authorList>
    </citation>
    <scope>NUCLEOTIDE SEQUENCE [LARGE SCALE GENOMIC DNA]</scope>
    <source>
        <strain evidence="9 10">888-76</strain>
    </source>
</reference>
<gene>
    <name evidence="9" type="ORF">BWI95_16515</name>
</gene>
<keyword evidence="5 6" id="KW-0046">Antibiotic resistance</keyword>
<dbReference type="GO" id="GO:0046677">
    <property type="term" value="P:response to antibiotic"/>
    <property type="evidence" value="ECO:0007669"/>
    <property type="project" value="UniProtKB-UniRule"/>
</dbReference>
<dbReference type="InterPro" id="IPR012338">
    <property type="entry name" value="Beta-lactam/transpept-like"/>
</dbReference>
<dbReference type="KEGG" id="kco:BWI95_16515"/>
<dbReference type="RefSeq" id="WP_076769857.1">
    <property type="nucleotide sequence ID" value="NZ_CP019445.1"/>
</dbReference>
<dbReference type="InterPro" id="IPR000871">
    <property type="entry name" value="Beta-lactam_class-A"/>
</dbReference>
<keyword evidence="4 6" id="KW-0378">Hydrolase</keyword>
<feature type="chain" id="PRO_5032802197" description="Beta-lactamase" evidence="7">
    <location>
        <begin position="22"/>
        <end position="289"/>
    </location>
</feature>
<dbReference type="EC" id="3.5.2.6" evidence="3 6"/>
<dbReference type="InterPro" id="IPR023650">
    <property type="entry name" value="Beta-lactam_class-A_AS"/>
</dbReference>
<keyword evidence="7" id="KW-0732">Signal</keyword>
<accession>A0A807LIT1</accession>
<evidence type="ECO:0000313" key="9">
    <source>
        <dbReference type="EMBL" id="APZ06536.1"/>
    </source>
</evidence>
<dbReference type="EMBL" id="CP019445">
    <property type="protein sequence ID" value="APZ06536.1"/>
    <property type="molecule type" value="Genomic_DNA"/>
</dbReference>
<dbReference type="PROSITE" id="PS00146">
    <property type="entry name" value="BETA_LACTAMASE_A"/>
    <property type="match status" value="1"/>
</dbReference>
<dbReference type="AlphaFoldDB" id="A0A807LIT1"/>
<evidence type="ECO:0000256" key="2">
    <source>
        <dbReference type="ARBA" id="ARBA00009009"/>
    </source>
</evidence>
<evidence type="ECO:0000256" key="4">
    <source>
        <dbReference type="ARBA" id="ARBA00022801"/>
    </source>
</evidence>
<dbReference type="PRINTS" id="PR00118">
    <property type="entry name" value="BLACTAMASEA"/>
</dbReference>
<evidence type="ECO:0000313" key="10">
    <source>
        <dbReference type="Proteomes" id="UP000187148"/>
    </source>
</evidence>
<dbReference type="PANTHER" id="PTHR35333">
    <property type="entry name" value="BETA-LACTAMASE"/>
    <property type="match status" value="1"/>
</dbReference>
<dbReference type="Gene3D" id="3.40.710.10">
    <property type="entry name" value="DD-peptidase/beta-lactamase superfamily"/>
    <property type="match status" value="1"/>
</dbReference>
<evidence type="ECO:0000256" key="7">
    <source>
        <dbReference type="SAM" id="SignalP"/>
    </source>
</evidence>
<comment type="similarity">
    <text evidence="2 6">Belongs to the class-A beta-lactamase family.</text>
</comment>
<dbReference type="Pfam" id="PF13354">
    <property type="entry name" value="Beta-lactamase2"/>
    <property type="match status" value="1"/>
</dbReference>
<keyword evidence="10" id="KW-1185">Reference proteome</keyword>
<comment type="catalytic activity">
    <reaction evidence="1 6">
        <text>a beta-lactam + H2O = a substituted beta-amino acid</text>
        <dbReference type="Rhea" id="RHEA:20401"/>
        <dbReference type="ChEBI" id="CHEBI:15377"/>
        <dbReference type="ChEBI" id="CHEBI:35627"/>
        <dbReference type="ChEBI" id="CHEBI:140347"/>
        <dbReference type="EC" id="3.5.2.6"/>
    </reaction>
</comment>
<dbReference type="GO" id="GO:0008800">
    <property type="term" value="F:beta-lactamase activity"/>
    <property type="evidence" value="ECO:0007669"/>
    <property type="project" value="UniProtKB-UniRule"/>
</dbReference>
<protein>
    <recommendedName>
        <fullName evidence="3 6">Beta-lactamase</fullName>
        <ecNumber evidence="3 6">3.5.2.6</ecNumber>
    </recommendedName>
</protein>
<dbReference type="NCBIfam" id="NF033103">
    <property type="entry name" value="bla_class_A"/>
    <property type="match status" value="1"/>
</dbReference>
<name>A0A807LIT1_9ENTR</name>
<evidence type="ECO:0000256" key="1">
    <source>
        <dbReference type="ARBA" id="ARBA00001526"/>
    </source>
</evidence>
<evidence type="ECO:0000259" key="8">
    <source>
        <dbReference type="Pfam" id="PF13354"/>
    </source>
</evidence>
<dbReference type="InterPro" id="IPR045155">
    <property type="entry name" value="Beta-lactam_cat"/>
</dbReference>
<feature type="domain" description="Beta-lactamase class A catalytic" evidence="8">
    <location>
        <begin position="45"/>
        <end position="262"/>
    </location>
</feature>
<dbReference type="GO" id="GO:0030655">
    <property type="term" value="P:beta-lactam antibiotic catabolic process"/>
    <property type="evidence" value="ECO:0007669"/>
    <property type="project" value="InterPro"/>
</dbReference>
<organism evidence="9 10">
    <name type="scientific">Kosakonia cowanii JCM 10956 = DSM 18146</name>
    <dbReference type="NCBI Taxonomy" id="1300165"/>
    <lineage>
        <taxon>Bacteria</taxon>
        <taxon>Pseudomonadati</taxon>
        <taxon>Pseudomonadota</taxon>
        <taxon>Gammaproteobacteria</taxon>
        <taxon>Enterobacterales</taxon>
        <taxon>Enterobacteriaceae</taxon>
        <taxon>Kosakonia</taxon>
    </lineage>
</organism>
<proteinExistence type="inferred from homology"/>
<evidence type="ECO:0000256" key="3">
    <source>
        <dbReference type="ARBA" id="ARBA00012865"/>
    </source>
</evidence>
<evidence type="ECO:0000256" key="5">
    <source>
        <dbReference type="ARBA" id="ARBA00023251"/>
    </source>
</evidence>
<dbReference type="Proteomes" id="UP000187148">
    <property type="component" value="Chromosome"/>
</dbReference>